<accession>A0A3D3R673</accession>
<dbReference type="Proteomes" id="UP000263642">
    <property type="component" value="Unassembled WGS sequence"/>
</dbReference>
<dbReference type="EMBL" id="DQAY01000089">
    <property type="protein sequence ID" value="HCO24323.1"/>
    <property type="molecule type" value="Genomic_DNA"/>
</dbReference>
<reference evidence="2 3" key="1">
    <citation type="journal article" date="2018" name="Nat. Biotechnol.">
        <title>A standardized bacterial taxonomy based on genome phylogeny substantially revises the tree of life.</title>
        <authorList>
            <person name="Parks D.H."/>
            <person name="Chuvochina M."/>
            <person name="Waite D.W."/>
            <person name="Rinke C."/>
            <person name="Skarshewski A."/>
            <person name="Chaumeil P.A."/>
            <person name="Hugenholtz P."/>
        </authorList>
    </citation>
    <scope>NUCLEOTIDE SEQUENCE [LARGE SCALE GENOMIC DNA]</scope>
    <source>
        <strain evidence="2">UBA9375</strain>
    </source>
</reference>
<dbReference type="SUPFAM" id="SSF54523">
    <property type="entry name" value="Pili subunits"/>
    <property type="match status" value="1"/>
</dbReference>
<dbReference type="PANTHER" id="PTHR30093:SF2">
    <property type="entry name" value="TYPE II SECRETION SYSTEM PROTEIN H"/>
    <property type="match status" value="1"/>
</dbReference>
<sequence>MQRWISIGVVLVLIVLVIGLLLPAVHQTREAARKSVSKNNLKQIGLAVLNYEDAHRCLPSGGVIREDGTAMQGWLTMYLPYMDASPDYNRINMHTAWDSPANLDVTETVRPAYLNPDANSNYTNTGFGLTHYLGNPHLFYRNSSVTFDQMERGTAHTWVAGEVAGNYQPWAYSFNWRPLGKQLCTGPGSFGYPKWKGGHLLFADGSVSFFSDQTAPEILNQFASAPPVPTLEQMAVPGKQFETGIFHWKHMPLQTDQHSDRSYFVKLLEISDQQPILIQLFRSNHRELPVEEEQLMDMDEIRTFSVPRLLLRIDKTTDISQALKTSSLSEDASPAQKTVILNRLESLQKQLP</sequence>
<proteinExistence type="predicted"/>
<name>A0A3D3R673_9PLAN</name>
<dbReference type="Pfam" id="PF07596">
    <property type="entry name" value="SBP_bac_10"/>
    <property type="match status" value="1"/>
</dbReference>
<dbReference type="PANTHER" id="PTHR30093">
    <property type="entry name" value="GENERAL SECRETION PATHWAY PROTEIN G"/>
    <property type="match status" value="1"/>
</dbReference>
<evidence type="ECO:0000259" key="1">
    <source>
        <dbReference type="Pfam" id="PF07596"/>
    </source>
</evidence>
<organism evidence="2 3">
    <name type="scientific">Gimesia maris</name>
    <dbReference type="NCBI Taxonomy" id="122"/>
    <lineage>
        <taxon>Bacteria</taxon>
        <taxon>Pseudomonadati</taxon>
        <taxon>Planctomycetota</taxon>
        <taxon>Planctomycetia</taxon>
        <taxon>Planctomycetales</taxon>
        <taxon>Planctomycetaceae</taxon>
        <taxon>Gimesia</taxon>
    </lineage>
</organism>
<gene>
    <name evidence="2" type="ORF">DIT97_15255</name>
</gene>
<dbReference type="AlphaFoldDB" id="A0A3D3R673"/>
<evidence type="ECO:0000313" key="3">
    <source>
        <dbReference type="Proteomes" id="UP000263642"/>
    </source>
</evidence>
<feature type="domain" description="DUF1559" evidence="1">
    <location>
        <begin position="28"/>
        <end position="157"/>
    </location>
</feature>
<dbReference type="InterPro" id="IPR011453">
    <property type="entry name" value="DUF1559"/>
</dbReference>
<comment type="caution">
    <text evidence="2">The sequence shown here is derived from an EMBL/GenBank/DDBJ whole genome shotgun (WGS) entry which is preliminary data.</text>
</comment>
<protein>
    <recommendedName>
        <fullName evidence="1">DUF1559 domain-containing protein</fullName>
    </recommendedName>
</protein>
<dbReference type="InterPro" id="IPR045584">
    <property type="entry name" value="Pilin-like"/>
</dbReference>
<evidence type="ECO:0000313" key="2">
    <source>
        <dbReference type="EMBL" id="HCO24323.1"/>
    </source>
</evidence>